<dbReference type="Pfam" id="PF00583">
    <property type="entry name" value="Acetyltransf_1"/>
    <property type="match status" value="1"/>
</dbReference>
<dbReference type="PANTHER" id="PTHR42791">
    <property type="entry name" value="GNAT FAMILY ACETYLTRANSFERASE"/>
    <property type="match status" value="1"/>
</dbReference>
<protein>
    <submittedName>
        <fullName evidence="3">Puromycin N-acetyltransferase</fullName>
    </submittedName>
</protein>
<keyword evidence="4" id="KW-1185">Reference proteome</keyword>
<comment type="caution">
    <text evidence="3">The sequence shown here is derived from an EMBL/GenBank/DDBJ whole genome shotgun (WGS) entry which is preliminary data.</text>
</comment>
<evidence type="ECO:0000259" key="2">
    <source>
        <dbReference type="PROSITE" id="PS51186"/>
    </source>
</evidence>
<reference evidence="3 4" key="1">
    <citation type="journal article" date="2018" name="Mol. Biol. Evol.">
        <title>Analysis of the draft genome of the red seaweed Gracilariopsis chorda provides insights into genome size evolution in Rhodophyta.</title>
        <authorList>
            <person name="Lee J."/>
            <person name="Yang E.C."/>
            <person name="Graf L."/>
            <person name="Yang J.H."/>
            <person name="Qiu H."/>
            <person name="Zel Zion U."/>
            <person name="Chan C.X."/>
            <person name="Stephens T.G."/>
            <person name="Weber A.P.M."/>
            <person name="Boo G.H."/>
            <person name="Boo S.M."/>
            <person name="Kim K.M."/>
            <person name="Shin Y."/>
            <person name="Jung M."/>
            <person name="Lee S.J."/>
            <person name="Yim H.S."/>
            <person name="Lee J.H."/>
            <person name="Bhattacharya D."/>
            <person name="Yoon H.S."/>
        </authorList>
    </citation>
    <scope>NUCLEOTIDE SEQUENCE [LARGE SCALE GENOMIC DNA]</scope>
    <source>
        <strain evidence="3 4">SKKU-2015</strain>
        <tissue evidence="3">Whole body</tissue>
    </source>
</reference>
<dbReference type="Gene3D" id="3.40.630.30">
    <property type="match status" value="1"/>
</dbReference>
<dbReference type="AlphaFoldDB" id="A0A2V3IK53"/>
<dbReference type="GO" id="GO:0016747">
    <property type="term" value="F:acyltransferase activity, transferring groups other than amino-acyl groups"/>
    <property type="evidence" value="ECO:0007669"/>
    <property type="project" value="InterPro"/>
</dbReference>
<evidence type="ECO:0000256" key="1">
    <source>
        <dbReference type="SAM" id="MobiDB-lite"/>
    </source>
</evidence>
<name>A0A2V3IK53_9FLOR</name>
<evidence type="ECO:0000313" key="4">
    <source>
        <dbReference type="Proteomes" id="UP000247409"/>
    </source>
</evidence>
<gene>
    <name evidence="3" type="ORF">BWQ96_07785</name>
</gene>
<feature type="region of interest" description="Disordered" evidence="1">
    <location>
        <begin position="1"/>
        <end position="115"/>
    </location>
</feature>
<dbReference type="InterPro" id="IPR052523">
    <property type="entry name" value="Trichothecene_AcTrans"/>
</dbReference>
<dbReference type="Proteomes" id="UP000247409">
    <property type="component" value="Unassembled WGS sequence"/>
</dbReference>
<keyword evidence="3" id="KW-0808">Transferase</keyword>
<feature type="compositionally biased region" description="Pro residues" evidence="1">
    <location>
        <begin position="56"/>
        <end position="106"/>
    </location>
</feature>
<dbReference type="PANTHER" id="PTHR42791:SF1">
    <property type="entry name" value="N-ACETYLTRANSFERASE DOMAIN-CONTAINING PROTEIN"/>
    <property type="match status" value="1"/>
</dbReference>
<proteinExistence type="predicted"/>
<sequence length="323" mass="35815">MNAEQPSAEDPDNPTRAPLLARLRHAFTRHRPADARPQPDTSSPAQLASTEASPTESPPAEAPPAEAPPAEAPPAEAPPAEAPPADVPPADAPPAEAPPAEAPPAEPAQSPQKPAARPVLLHDDANDVEHLAQTITAAFADDPFIQYLHRPNERHAHEKGLIVNRTVLHCELSRPKGHTTVHVTDDNNCVAIWHHPGHWKITGWYLVKFSLAMVRAFGWRVLFMASAMKEVERAQPEQPHMHLFIIGTHPDHQGKGYGTTVISEMLKHCDRERLPAYLESSNQRNLPFYRKHGFELIQQIQPARPACPPIYTMWREPRPIEKQ</sequence>
<evidence type="ECO:0000313" key="3">
    <source>
        <dbReference type="EMBL" id="PXF42476.1"/>
    </source>
</evidence>
<organism evidence="3 4">
    <name type="scientific">Gracilariopsis chorda</name>
    <dbReference type="NCBI Taxonomy" id="448386"/>
    <lineage>
        <taxon>Eukaryota</taxon>
        <taxon>Rhodophyta</taxon>
        <taxon>Florideophyceae</taxon>
        <taxon>Rhodymeniophycidae</taxon>
        <taxon>Gracilariales</taxon>
        <taxon>Gracilariaceae</taxon>
        <taxon>Gracilariopsis</taxon>
    </lineage>
</organism>
<dbReference type="CDD" id="cd04301">
    <property type="entry name" value="NAT_SF"/>
    <property type="match status" value="1"/>
</dbReference>
<dbReference type="InterPro" id="IPR016181">
    <property type="entry name" value="Acyl_CoA_acyltransferase"/>
</dbReference>
<dbReference type="EMBL" id="NBIV01000161">
    <property type="protein sequence ID" value="PXF42476.1"/>
    <property type="molecule type" value="Genomic_DNA"/>
</dbReference>
<dbReference type="InterPro" id="IPR000182">
    <property type="entry name" value="GNAT_dom"/>
</dbReference>
<dbReference type="OrthoDB" id="544277at2759"/>
<accession>A0A2V3IK53</accession>
<dbReference type="SUPFAM" id="SSF55729">
    <property type="entry name" value="Acyl-CoA N-acyltransferases (Nat)"/>
    <property type="match status" value="1"/>
</dbReference>
<feature type="domain" description="N-acetyltransferase" evidence="2">
    <location>
        <begin position="233"/>
        <end position="314"/>
    </location>
</feature>
<dbReference type="PROSITE" id="PS51186">
    <property type="entry name" value="GNAT"/>
    <property type="match status" value="1"/>
</dbReference>